<dbReference type="Pfam" id="PF13622">
    <property type="entry name" value="4HBT_3"/>
    <property type="match status" value="1"/>
</dbReference>
<dbReference type="GO" id="GO:0005829">
    <property type="term" value="C:cytosol"/>
    <property type="evidence" value="ECO:0007669"/>
    <property type="project" value="TreeGrafter"/>
</dbReference>
<evidence type="ECO:0000256" key="2">
    <source>
        <dbReference type="ARBA" id="ARBA00022801"/>
    </source>
</evidence>
<dbReference type="Pfam" id="PF20789">
    <property type="entry name" value="4HBT_3C"/>
    <property type="match status" value="1"/>
</dbReference>
<dbReference type="CDD" id="cd03445">
    <property type="entry name" value="Thioesterase_II_repeat2"/>
    <property type="match status" value="1"/>
</dbReference>
<feature type="domain" description="Acyl-CoA thioesterase-like C-terminal" evidence="4">
    <location>
        <begin position="133"/>
        <end position="263"/>
    </location>
</feature>
<dbReference type="PANTHER" id="PTHR11066:SF34">
    <property type="entry name" value="ACYL-COENZYME A THIOESTERASE 8"/>
    <property type="match status" value="1"/>
</dbReference>
<accession>A0A2S7UXW5</accession>
<comment type="caution">
    <text evidence="5">The sequence shown here is derived from an EMBL/GenBank/DDBJ whole genome shotgun (WGS) entry which is preliminary data.</text>
</comment>
<evidence type="ECO:0000259" key="4">
    <source>
        <dbReference type="Pfam" id="PF20789"/>
    </source>
</evidence>
<feature type="domain" description="Acyl-CoA thioesterase-like N-terminal HotDog" evidence="3">
    <location>
        <begin position="22"/>
        <end position="106"/>
    </location>
</feature>
<gene>
    <name evidence="5" type="ORF">BTO11_14680</name>
</gene>
<reference evidence="5 6" key="1">
    <citation type="submission" date="2016-12" db="EMBL/GenBank/DDBJ databases">
        <title>Diversity of luminous bacteria.</title>
        <authorList>
            <person name="Yoshizawa S."/>
            <person name="Kogure K."/>
        </authorList>
    </citation>
    <scope>NUCLEOTIDE SEQUENCE [LARGE SCALE GENOMIC DNA]</scope>
    <source>
        <strain evidence="5 6">SA4-48</strain>
    </source>
</reference>
<dbReference type="RefSeq" id="WP_105053297.1">
    <property type="nucleotide sequence ID" value="NZ_BMYG01000001.1"/>
</dbReference>
<proteinExistence type="inferred from homology"/>
<comment type="similarity">
    <text evidence="1">Belongs to the C/M/P thioester hydrolase family.</text>
</comment>
<dbReference type="InterPro" id="IPR042171">
    <property type="entry name" value="Acyl-CoA_hotdog"/>
</dbReference>
<keyword evidence="2" id="KW-0378">Hydrolase</keyword>
<dbReference type="SUPFAM" id="SSF54637">
    <property type="entry name" value="Thioesterase/thiol ester dehydrase-isomerase"/>
    <property type="match status" value="2"/>
</dbReference>
<protein>
    <recommendedName>
        <fullName evidence="7">Acyl-CoA thioesterase II</fullName>
    </recommendedName>
</protein>
<evidence type="ECO:0000313" key="5">
    <source>
        <dbReference type="EMBL" id="PQJ54773.1"/>
    </source>
</evidence>
<dbReference type="InterPro" id="IPR049449">
    <property type="entry name" value="TesB_ACOT8-like_N"/>
</dbReference>
<dbReference type="OrthoDB" id="7059210at2"/>
<sequence>MSIDSIFEAFDEVKTEYIINVPKAWGQGRTLFGGITTALAYQAAENLIDDDRALRSLHCNFVGPLNWDEPVVVSAEVLRTGRNVTQLLAKVCQNGQVGVMAQICFGMSRDSKLLSKATDKHVMDVPKKGNYIPNIPKLVPAFIQHYNLSLHKGSFGLGKSEEAALHGWSRYSKAPKTMRMAYFIALMDAWPPTMLQMLRLPAPASTMSWDIEFINPKLPLDPAAWFASETEAQHIQDGYGHEEAKFWDQDGNLLALSRQVVTVFA</sequence>
<dbReference type="EMBL" id="MSCH01000003">
    <property type="protein sequence ID" value="PQJ54773.1"/>
    <property type="molecule type" value="Genomic_DNA"/>
</dbReference>
<dbReference type="InterPro" id="IPR029069">
    <property type="entry name" value="HotDog_dom_sf"/>
</dbReference>
<dbReference type="GO" id="GO:0047617">
    <property type="term" value="F:fatty acyl-CoA hydrolase activity"/>
    <property type="evidence" value="ECO:0007669"/>
    <property type="project" value="InterPro"/>
</dbReference>
<evidence type="ECO:0008006" key="7">
    <source>
        <dbReference type="Google" id="ProtNLM"/>
    </source>
</evidence>
<dbReference type="GO" id="GO:0006637">
    <property type="term" value="P:acyl-CoA metabolic process"/>
    <property type="evidence" value="ECO:0007669"/>
    <property type="project" value="InterPro"/>
</dbReference>
<dbReference type="InterPro" id="IPR003703">
    <property type="entry name" value="Acyl_CoA_thio"/>
</dbReference>
<dbReference type="PANTHER" id="PTHR11066">
    <property type="entry name" value="ACYL-COA THIOESTERASE"/>
    <property type="match status" value="1"/>
</dbReference>
<dbReference type="Gene3D" id="2.40.160.210">
    <property type="entry name" value="Acyl-CoA thioesterase, double hotdog domain"/>
    <property type="match status" value="1"/>
</dbReference>
<keyword evidence="6" id="KW-1185">Reference proteome</keyword>
<evidence type="ECO:0000256" key="1">
    <source>
        <dbReference type="ARBA" id="ARBA00006538"/>
    </source>
</evidence>
<name>A0A2S7UXW5_9GAMM</name>
<evidence type="ECO:0000259" key="3">
    <source>
        <dbReference type="Pfam" id="PF13622"/>
    </source>
</evidence>
<evidence type="ECO:0000313" key="6">
    <source>
        <dbReference type="Proteomes" id="UP000239007"/>
    </source>
</evidence>
<organism evidence="5 6">
    <name type="scientific">Psychrosphaera saromensis</name>
    <dbReference type="NCBI Taxonomy" id="716813"/>
    <lineage>
        <taxon>Bacteria</taxon>
        <taxon>Pseudomonadati</taxon>
        <taxon>Pseudomonadota</taxon>
        <taxon>Gammaproteobacteria</taxon>
        <taxon>Alteromonadales</taxon>
        <taxon>Pseudoalteromonadaceae</taxon>
        <taxon>Psychrosphaera</taxon>
    </lineage>
</organism>
<dbReference type="GO" id="GO:0009062">
    <property type="term" value="P:fatty acid catabolic process"/>
    <property type="evidence" value="ECO:0007669"/>
    <property type="project" value="TreeGrafter"/>
</dbReference>
<dbReference type="Proteomes" id="UP000239007">
    <property type="component" value="Unassembled WGS sequence"/>
</dbReference>
<dbReference type="AlphaFoldDB" id="A0A2S7UXW5"/>
<dbReference type="InterPro" id="IPR049450">
    <property type="entry name" value="ACOT8-like_C"/>
</dbReference>